<evidence type="ECO:0000256" key="1">
    <source>
        <dbReference type="ARBA" id="ARBA00004651"/>
    </source>
</evidence>
<keyword evidence="7 8" id="KW-0472">Membrane</keyword>
<sequence length="270" mass="28797">MKRRVSPAAAVTVAVLAFLYLPIGMVIVNAFNADESLVGWGGATLEWITGAFADERVREDFLTSCLIALLSTVVAVALSLAAVMAVSRLPKRAGAVLQTLTYARLMIPEVVIAAGILVVIQRLGLSTGTWSVVAGHIVFCSAYATLVLQSRFATLTGTYDEAAADLGAPPRRVFLKVLWPMMMPAVVIAALLSFTFSFDDVVSTVFLAGPETETLPVLILSLSRHGTSPEINAIAVAFMFVSLVLMCLVALASFWPSKQTRSVTSEEEEA</sequence>
<evidence type="ECO:0000259" key="9">
    <source>
        <dbReference type="PROSITE" id="PS50928"/>
    </source>
</evidence>
<evidence type="ECO:0000256" key="2">
    <source>
        <dbReference type="ARBA" id="ARBA00007069"/>
    </source>
</evidence>
<name>A0A9Q2PB65_RHOHA</name>
<dbReference type="EMBL" id="WUYC01000003">
    <property type="protein sequence ID" value="MBM4715154.1"/>
    <property type="molecule type" value="Genomic_DNA"/>
</dbReference>
<dbReference type="PANTHER" id="PTHR43848:SF2">
    <property type="entry name" value="PUTRESCINE TRANSPORT SYSTEM PERMEASE PROTEIN POTI"/>
    <property type="match status" value="1"/>
</dbReference>
<dbReference type="EMBL" id="WVBC01000030">
    <property type="protein sequence ID" value="NKT79124.1"/>
    <property type="molecule type" value="Genomic_DNA"/>
</dbReference>
<keyword evidence="3 8" id="KW-0813">Transport</keyword>
<dbReference type="Gene3D" id="1.10.3720.10">
    <property type="entry name" value="MetI-like"/>
    <property type="match status" value="1"/>
</dbReference>
<feature type="transmembrane region" description="Helical" evidence="8">
    <location>
        <begin position="130"/>
        <end position="148"/>
    </location>
</feature>
<dbReference type="Proteomes" id="UP000808906">
    <property type="component" value="Unassembled WGS sequence"/>
</dbReference>
<evidence type="ECO:0000256" key="8">
    <source>
        <dbReference type="RuleBase" id="RU363032"/>
    </source>
</evidence>
<feature type="transmembrane region" description="Helical" evidence="8">
    <location>
        <begin position="231"/>
        <end position="255"/>
    </location>
</feature>
<evidence type="ECO:0000313" key="11">
    <source>
        <dbReference type="EMBL" id="MBM4715154.1"/>
    </source>
</evidence>
<dbReference type="GO" id="GO:0055085">
    <property type="term" value="P:transmembrane transport"/>
    <property type="evidence" value="ECO:0007669"/>
    <property type="project" value="InterPro"/>
</dbReference>
<feature type="domain" description="ABC transmembrane type-1" evidence="9">
    <location>
        <begin position="61"/>
        <end position="249"/>
    </location>
</feature>
<evidence type="ECO:0000256" key="7">
    <source>
        <dbReference type="ARBA" id="ARBA00023136"/>
    </source>
</evidence>
<dbReference type="Proteomes" id="UP000608063">
    <property type="component" value="Unassembled WGS sequence"/>
</dbReference>
<dbReference type="RefSeq" id="WP_005517547.1">
    <property type="nucleotide sequence ID" value="NZ_AP024181.1"/>
</dbReference>
<dbReference type="Proteomes" id="UP000706122">
    <property type="component" value="Unassembled WGS sequence"/>
</dbReference>
<keyword evidence="5 8" id="KW-0812">Transmembrane</keyword>
<comment type="similarity">
    <text evidence="2">Belongs to the binding-protein-dependent transport system permease family. CysTW subfamily.</text>
</comment>
<reference evidence="12" key="2">
    <citation type="journal article" date="2020" name="Environ. Microbiol.">
        <title>The novel and transferable erm(51) gene confers Macrolides, Lincosamides, and Streptogramins B (MLSB) resistance to clonal Rhodococcus equi in the environment.</title>
        <authorList>
            <person name="Huber L."/>
            <person name="Giguere S."/>
            <person name="Slovis N.M."/>
            <person name="Alvarez-Narvaez S."/>
            <person name="Hart K.A."/>
            <person name="Greiter M."/>
            <person name="Morris E.R.A."/>
            <person name="Cohen N.D."/>
        </authorList>
    </citation>
    <scope>NUCLEOTIDE SEQUENCE</scope>
    <source>
        <strain evidence="12">Lh_116_1</strain>
        <strain evidence="13">Lh_16_1</strain>
    </source>
</reference>
<feature type="transmembrane region" description="Helical" evidence="8">
    <location>
        <begin position="177"/>
        <end position="198"/>
    </location>
</feature>
<dbReference type="SUPFAM" id="SSF161098">
    <property type="entry name" value="MetI-like"/>
    <property type="match status" value="1"/>
</dbReference>
<accession>A0A9Q2PB65</accession>
<evidence type="ECO:0000313" key="10">
    <source>
        <dbReference type="EMBL" id="MBM4566302.1"/>
    </source>
</evidence>
<dbReference type="CDD" id="cd06261">
    <property type="entry name" value="TM_PBP2"/>
    <property type="match status" value="1"/>
</dbReference>
<dbReference type="InterPro" id="IPR035906">
    <property type="entry name" value="MetI-like_sf"/>
</dbReference>
<reference evidence="10" key="1">
    <citation type="submission" date="2019-11" db="EMBL/GenBank/DDBJ databases">
        <title>Spread of Macrolides and rifampicin resistant Rhodococcus equi in clinical isolates in the USA.</title>
        <authorList>
            <person name="Alvarez-Narvaez S."/>
            <person name="Huber L."/>
            <person name="Cohen N.D."/>
            <person name="Slovis N."/>
            <person name="Greiter M."/>
            <person name="Giguere S."/>
            <person name="Hart K."/>
        </authorList>
    </citation>
    <scope>NUCLEOTIDE SEQUENCE</scope>
    <source>
        <strain evidence="10">Lh_17</strain>
        <strain evidence="11">Lh_5</strain>
    </source>
</reference>
<dbReference type="Pfam" id="PF00528">
    <property type="entry name" value="BPD_transp_1"/>
    <property type="match status" value="1"/>
</dbReference>
<evidence type="ECO:0000313" key="12">
    <source>
        <dbReference type="EMBL" id="NKT79124.1"/>
    </source>
</evidence>
<dbReference type="InterPro" id="IPR051789">
    <property type="entry name" value="Bact_Polyamine_Transport"/>
</dbReference>
<evidence type="ECO:0000256" key="6">
    <source>
        <dbReference type="ARBA" id="ARBA00022989"/>
    </source>
</evidence>
<evidence type="ECO:0000313" key="14">
    <source>
        <dbReference type="Proteomes" id="UP000808906"/>
    </source>
</evidence>
<dbReference type="Proteomes" id="UP000603463">
    <property type="component" value="Unassembled WGS sequence"/>
</dbReference>
<dbReference type="InterPro" id="IPR000515">
    <property type="entry name" value="MetI-like"/>
</dbReference>
<protein>
    <submittedName>
        <fullName evidence="10">ABC transporter permease subunit</fullName>
    </submittedName>
</protein>
<evidence type="ECO:0000256" key="5">
    <source>
        <dbReference type="ARBA" id="ARBA00022692"/>
    </source>
</evidence>
<evidence type="ECO:0000256" key="4">
    <source>
        <dbReference type="ARBA" id="ARBA00022475"/>
    </source>
</evidence>
<dbReference type="EMBL" id="WVDC01000004">
    <property type="protein sequence ID" value="NKW41768.1"/>
    <property type="molecule type" value="Genomic_DNA"/>
</dbReference>
<dbReference type="PROSITE" id="PS50928">
    <property type="entry name" value="ABC_TM1"/>
    <property type="match status" value="1"/>
</dbReference>
<dbReference type="EMBL" id="WUXR01000006">
    <property type="protein sequence ID" value="MBM4566302.1"/>
    <property type="molecule type" value="Genomic_DNA"/>
</dbReference>
<keyword evidence="4" id="KW-1003">Cell membrane</keyword>
<evidence type="ECO:0000313" key="13">
    <source>
        <dbReference type="EMBL" id="NKW41768.1"/>
    </source>
</evidence>
<comment type="subcellular location">
    <subcellularLocation>
        <location evidence="1 8">Cell membrane</location>
        <topology evidence="1 8">Multi-pass membrane protein</topology>
    </subcellularLocation>
</comment>
<dbReference type="AlphaFoldDB" id="A0A9Q2PB65"/>
<comment type="caution">
    <text evidence="10">The sequence shown here is derived from an EMBL/GenBank/DDBJ whole genome shotgun (WGS) entry which is preliminary data.</text>
</comment>
<evidence type="ECO:0000256" key="3">
    <source>
        <dbReference type="ARBA" id="ARBA00022448"/>
    </source>
</evidence>
<dbReference type="GO" id="GO:0005886">
    <property type="term" value="C:plasma membrane"/>
    <property type="evidence" value="ECO:0007669"/>
    <property type="project" value="UniProtKB-SubCell"/>
</dbReference>
<gene>
    <name evidence="10" type="ORF">GS441_12890</name>
    <name evidence="11" type="ORF">GS551_13215</name>
    <name evidence="12" type="ORF">GS882_13525</name>
    <name evidence="13" type="ORF">GS947_09095</name>
</gene>
<proteinExistence type="inferred from homology"/>
<feature type="transmembrane region" description="Helical" evidence="8">
    <location>
        <begin position="105"/>
        <end position="124"/>
    </location>
</feature>
<keyword evidence="6 8" id="KW-1133">Transmembrane helix</keyword>
<dbReference type="PANTHER" id="PTHR43848">
    <property type="entry name" value="PUTRESCINE TRANSPORT SYSTEM PERMEASE PROTEIN POTI"/>
    <property type="match status" value="1"/>
</dbReference>
<organism evidence="10 14">
    <name type="scientific">Rhodococcus hoagii</name>
    <name type="common">Corynebacterium equii</name>
    <dbReference type="NCBI Taxonomy" id="43767"/>
    <lineage>
        <taxon>Bacteria</taxon>
        <taxon>Bacillati</taxon>
        <taxon>Actinomycetota</taxon>
        <taxon>Actinomycetes</taxon>
        <taxon>Mycobacteriales</taxon>
        <taxon>Nocardiaceae</taxon>
        <taxon>Prescottella</taxon>
    </lineage>
</organism>
<feature type="transmembrane region" description="Helical" evidence="8">
    <location>
        <begin position="61"/>
        <end position="84"/>
    </location>
</feature>